<dbReference type="Proteomes" id="UP000824782">
    <property type="component" value="Unassembled WGS sequence"/>
</dbReference>
<proteinExistence type="predicted"/>
<name>A0AAV7CT40_ENGPU</name>
<reference evidence="2" key="1">
    <citation type="thesis" date="2020" institute="ProQuest LLC" country="789 East Eisenhower Parkway, Ann Arbor, MI, USA">
        <title>Comparative Genomics and Chromosome Evolution.</title>
        <authorList>
            <person name="Mudd A.B."/>
        </authorList>
    </citation>
    <scope>NUCLEOTIDE SEQUENCE</scope>
    <source>
        <strain evidence="2">237g6f4</strain>
        <tissue evidence="2">Blood</tissue>
    </source>
</reference>
<gene>
    <name evidence="2" type="ORF">GDO81_005768</name>
</gene>
<comment type="caution">
    <text evidence="2">The sequence shown here is derived from an EMBL/GenBank/DDBJ whole genome shotgun (WGS) entry which is preliminary data.</text>
</comment>
<keyword evidence="1" id="KW-1133">Transmembrane helix</keyword>
<sequence length="66" mass="7988">MNHFFQSLRRHMGVLRTVFYKTAAETQNTGCRSFIESYRNRLFVGIFSKLVFFILMHITFFSFHLF</sequence>
<keyword evidence="3" id="KW-1185">Reference proteome</keyword>
<accession>A0AAV7CT40</accession>
<evidence type="ECO:0000256" key="1">
    <source>
        <dbReference type="SAM" id="Phobius"/>
    </source>
</evidence>
<evidence type="ECO:0000313" key="2">
    <source>
        <dbReference type="EMBL" id="KAG8587736.1"/>
    </source>
</evidence>
<organism evidence="2 3">
    <name type="scientific">Engystomops pustulosus</name>
    <name type="common">Tungara frog</name>
    <name type="synonym">Physalaemus pustulosus</name>
    <dbReference type="NCBI Taxonomy" id="76066"/>
    <lineage>
        <taxon>Eukaryota</taxon>
        <taxon>Metazoa</taxon>
        <taxon>Chordata</taxon>
        <taxon>Craniata</taxon>
        <taxon>Vertebrata</taxon>
        <taxon>Euteleostomi</taxon>
        <taxon>Amphibia</taxon>
        <taxon>Batrachia</taxon>
        <taxon>Anura</taxon>
        <taxon>Neobatrachia</taxon>
        <taxon>Hyloidea</taxon>
        <taxon>Leptodactylidae</taxon>
        <taxon>Leiuperinae</taxon>
        <taxon>Engystomops</taxon>
    </lineage>
</organism>
<protein>
    <submittedName>
        <fullName evidence="2">Uncharacterized protein</fullName>
    </submittedName>
</protein>
<keyword evidence="1" id="KW-0812">Transmembrane</keyword>
<dbReference type="AlphaFoldDB" id="A0AAV7CT40"/>
<dbReference type="EMBL" id="WNYA01000002">
    <property type="protein sequence ID" value="KAG8587736.1"/>
    <property type="molecule type" value="Genomic_DNA"/>
</dbReference>
<feature type="transmembrane region" description="Helical" evidence="1">
    <location>
        <begin position="42"/>
        <end position="63"/>
    </location>
</feature>
<evidence type="ECO:0000313" key="3">
    <source>
        <dbReference type="Proteomes" id="UP000824782"/>
    </source>
</evidence>
<keyword evidence="1" id="KW-0472">Membrane</keyword>